<dbReference type="GO" id="GO:0005634">
    <property type="term" value="C:nucleus"/>
    <property type="evidence" value="ECO:0007669"/>
    <property type="project" value="UniProtKB-SubCell"/>
</dbReference>
<comment type="caution">
    <text evidence="6">The sequence shown here is derived from an EMBL/GenBank/DDBJ whole genome shotgun (WGS) entry which is preliminary data.</text>
</comment>
<evidence type="ECO:0000256" key="2">
    <source>
        <dbReference type="ARBA" id="ARBA00023015"/>
    </source>
</evidence>
<dbReference type="Proteomes" id="UP000236305">
    <property type="component" value="Unassembled WGS sequence"/>
</dbReference>
<dbReference type="PANTHER" id="PTHR31845:SF21">
    <property type="entry name" value="REGULATORY PROTEIN LEU3"/>
    <property type="match status" value="1"/>
</dbReference>
<gene>
    <name evidence="6" type="ORF">BJF96_g1706</name>
</gene>
<evidence type="ECO:0000256" key="3">
    <source>
        <dbReference type="ARBA" id="ARBA00023125"/>
    </source>
</evidence>
<dbReference type="GO" id="GO:0000981">
    <property type="term" value="F:DNA-binding transcription factor activity, RNA polymerase II-specific"/>
    <property type="evidence" value="ECO:0007669"/>
    <property type="project" value="TreeGrafter"/>
</dbReference>
<accession>A0AA44WPD2</accession>
<organism evidence="6 7">
    <name type="scientific">Verticillium dahliae</name>
    <name type="common">Verticillium wilt</name>
    <dbReference type="NCBI Taxonomy" id="27337"/>
    <lineage>
        <taxon>Eukaryota</taxon>
        <taxon>Fungi</taxon>
        <taxon>Dikarya</taxon>
        <taxon>Ascomycota</taxon>
        <taxon>Pezizomycotina</taxon>
        <taxon>Sordariomycetes</taxon>
        <taxon>Hypocreomycetidae</taxon>
        <taxon>Glomerellales</taxon>
        <taxon>Plectosphaerellaceae</taxon>
        <taxon>Verticillium</taxon>
    </lineage>
</organism>
<evidence type="ECO:0008006" key="8">
    <source>
        <dbReference type="Google" id="ProtNLM"/>
    </source>
</evidence>
<keyword evidence="2" id="KW-0805">Transcription regulation</keyword>
<dbReference type="GO" id="GO:0000976">
    <property type="term" value="F:transcription cis-regulatory region binding"/>
    <property type="evidence" value="ECO:0007669"/>
    <property type="project" value="TreeGrafter"/>
</dbReference>
<evidence type="ECO:0000313" key="7">
    <source>
        <dbReference type="Proteomes" id="UP000236305"/>
    </source>
</evidence>
<protein>
    <recommendedName>
        <fullName evidence="8">Transcription factor domain-containing protein</fullName>
    </recommendedName>
</protein>
<dbReference type="InterPro" id="IPR051089">
    <property type="entry name" value="prtT"/>
</dbReference>
<keyword evidence="3" id="KW-0238">DNA-binding</keyword>
<evidence type="ECO:0000256" key="4">
    <source>
        <dbReference type="ARBA" id="ARBA00023163"/>
    </source>
</evidence>
<dbReference type="CDD" id="cd12148">
    <property type="entry name" value="fungal_TF_MHR"/>
    <property type="match status" value="1"/>
</dbReference>
<dbReference type="EMBL" id="MPSH01000004">
    <property type="protein sequence ID" value="PNH35104.1"/>
    <property type="molecule type" value="Genomic_DNA"/>
</dbReference>
<proteinExistence type="predicted"/>
<evidence type="ECO:0000256" key="5">
    <source>
        <dbReference type="ARBA" id="ARBA00023242"/>
    </source>
</evidence>
<evidence type="ECO:0000256" key="1">
    <source>
        <dbReference type="ARBA" id="ARBA00004123"/>
    </source>
</evidence>
<keyword evidence="4" id="KW-0804">Transcription</keyword>
<dbReference type="PANTHER" id="PTHR31845">
    <property type="entry name" value="FINGER DOMAIN PROTEIN, PUTATIVE-RELATED"/>
    <property type="match status" value="1"/>
</dbReference>
<sequence length="344" mass="37620">MLPLLQAWDPPTQPRALGSKVLPAEEVEYYFDQYFKHFHPYFPIVRIRKPNRVYAACPILFWTIITVACRAYACDAELFSFLAQNLPREVWAVAMTPPLDLPAINALLVLSAWRFPSAKNSGDPSSSIASINGYPPPAGYFNEAASRVSGGQVVEAAVRLDGGDGDGDGGRTGPRFLVHAPYNVHRTVFDAVAVVFDALMSGFADGVEDPDAEVRAVLAVVRRCIVREEDLASWVLRLLETCWGVRHRLGALEAPVTECPRRVGALGAFGCVKRWRRRLDALRTERDAQIGQGGDDAPAVTAEDVAVGDLMQDVDWAMLMDVMDDFDWEGSAKAGGEPSLSMPG</sequence>
<name>A0AA44WPD2_VERDA</name>
<reference evidence="6 7" key="1">
    <citation type="submission" date="2017-12" db="EMBL/GenBank/DDBJ databases">
        <title>Comparative genomics yields insights into virulence evolution of Verticillium dahliae.</title>
        <authorList>
            <person name="Fan R."/>
            <person name="Armitage A.D."/>
            <person name="Cascant-Lopez E."/>
            <person name="Sobczyk M."/>
            <person name="Cockerton H.M."/>
            <person name="Harrison R.J."/>
        </authorList>
    </citation>
    <scope>NUCLEOTIDE SEQUENCE [LARGE SCALE GENOMIC DNA]</scope>
    <source>
        <strain evidence="6 7">12008</strain>
    </source>
</reference>
<evidence type="ECO:0000313" key="6">
    <source>
        <dbReference type="EMBL" id="PNH35104.1"/>
    </source>
</evidence>
<keyword evidence="5" id="KW-0539">Nucleus</keyword>
<dbReference type="AlphaFoldDB" id="A0AA44WPD2"/>
<comment type="subcellular location">
    <subcellularLocation>
        <location evidence="1">Nucleus</location>
    </subcellularLocation>
</comment>